<evidence type="ECO:0000313" key="3">
    <source>
        <dbReference type="Proteomes" id="UP001165082"/>
    </source>
</evidence>
<dbReference type="Gene3D" id="2.170.270.10">
    <property type="entry name" value="SET domain"/>
    <property type="match status" value="1"/>
</dbReference>
<gene>
    <name evidence="2" type="ORF">TrRE_jg3892</name>
</gene>
<dbReference type="PROSITE" id="PS50280">
    <property type="entry name" value="SET"/>
    <property type="match status" value="1"/>
</dbReference>
<keyword evidence="3" id="KW-1185">Reference proteome</keyword>
<dbReference type="EMBL" id="BRXZ01000981">
    <property type="protein sequence ID" value="GMH59095.1"/>
    <property type="molecule type" value="Genomic_DNA"/>
</dbReference>
<evidence type="ECO:0000313" key="2">
    <source>
        <dbReference type="EMBL" id="GMH59095.1"/>
    </source>
</evidence>
<feature type="domain" description="SET" evidence="1">
    <location>
        <begin position="1"/>
        <end position="141"/>
    </location>
</feature>
<comment type="caution">
    <text evidence="2">The sequence shown here is derived from an EMBL/GenBank/DDBJ whole genome shotgun (WGS) entry which is preliminary data.</text>
</comment>
<dbReference type="OrthoDB" id="265717at2759"/>
<dbReference type="PANTHER" id="PTHR47332">
    <property type="entry name" value="SET DOMAIN-CONTAINING PROTEIN 5"/>
    <property type="match status" value="1"/>
</dbReference>
<dbReference type="InterPro" id="IPR046341">
    <property type="entry name" value="SET_dom_sf"/>
</dbReference>
<dbReference type="InterPro" id="IPR001214">
    <property type="entry name" value="SET_dom"/>
</dbReference>
<protein>
    <recommendedName>
        <fullName evidence="1">SET domain-containing protein</fullName>
    </recommendedName>
</protein>
<name>A0A9W7A0C2_9STRA</name>
<dbReference type="PANTHER" id="PTHR47332:SF4">
    <property type="entry name" value="SET DOMAIN-CONTAINING PROTEIN 5"/>
    <property type="match status" value="1"/>
</dbReference>
<dbReference type="AlphaFoldDB" id="A0A9W7A0C2"/>
<accession>A0A9W7A0C2</accession>
<dbReference type="SUPFAM" id="SSF82199">
    <property type="entry name" value="SET domain"/>
    <property type="match status" value="1"/>
</dbReference>
<proteinExistence type="predicted"/>
<organism evidence="2 3">
    <name type="scientific">Triparma retinervis</name>
    <dbReference type="NCBI Taxonomy" id="2557542"/>
    <lineage>
        <taxon>Eukaryota</taxon>
        <taxon>Sar</taxon>
        <taxon>Stramenopiles</taxon>
        <taxon>Ochrophyta</taxon>
        <taxon>Bolidophyceae</taxon>
        <taxon>Parmales</taxon>
        <taxon>Triparmaceae</taxon>
        <taxon>Triparma</taxon>
    </lineage>
</organism>
<evidence type="ECO:0000259" key="1">
    <source>
        <dbReference type="PROSITE" id="PS50280"/>
    </source>
</evidence>
<dbReference type="Pfam" id="PF00856">
    <property type="entry name" value="SET"/>
    <property type="match status" value="1"/>
</dbReference>
<sequence length="199" mass="21941">MVFIPEGKEIHREGALMRCPNGQAASSEEEATVLHKRYISEQFDRLPAVKKESFMSLCCTAPNSFDPSDPSKPTTHGIFQSNSVRLSGRDRLDGAVFPTFCRCNHSCRPNVRHQWRPDLQVLVLIAVSDIRAGEELYVTYNGGEWGDSSDCSTEVRREYLMEHFGFHCMCPLCKEGDNDAGGILADAVRAGLAIEGGGG</sequence>
<reference evidence="2" key="1">
    <citation type="submission" date="2022-07" db="EMBL/GenBank/DDBJ databases">
        <title>Genome analysis of Parmales, a sister group of diatoms, reveals the evolutionary specialization of diatoms from phago-mixotrophs to photoautotrophs.</title>
        <authorList>
            <person name="Ban H."/>
            <person name="Sato S."/>
            <person name="Yoshikawa S."/>
            <person name="Kazumasa Y."/>
            <person name="Nakamura Y."/>
            <person name="Ichinomiya M."/>
            <person name="Saitoh K."/>
            <person name="Sato N."/>
            <person name="Blanc-Mathieu R."/>
            <person name="Endo H."/>
            <person name="Kuwata A."/>
            <person name="Ogata H."/>
        </authorList>
    </citation>
    <scope>NUCLEOTIDE SEQUENCE</scope>
</reference>
<dbReference type="InterPro" id="IPR053185">
    <property type="entry name" value="SET_domain_protein"/>
</dbReference>
<dbReference type="CDD" id="cd20071">
    <property type="entry name" value="SET_SMYD"/>
    <property type="match status" value="1"/>
</dbReference>
<dbReference type="Proteomes" id="UP001165082">
    <property type="component" value="Unassembled WGS sequence"/>
</dbReference>